<dbReference type="PATRIC" id="fig|1619048.3.peg.528"/>
<dbReference type="AlphaFoldDB" id="A0A0G0YDN9"/>
<feature type="transmembrane region" description="Helical" evidence="1">
    <location>
        <begin position="47"/>
        <end position="69"/>
    </location>
</feature>
<dbReference type="EMBL" id="LCAV01000017">
    <property type="protein sequence ID" value="KKR98432.1"/>
    <property type="molecule type" value="Genomic_DNA"/>
</dbReference>
<accession>A0A0G0YDN9</accession>
<sequence>MPVRKKTSSKSFDRKMVNGLQDIYSETNKKSRPTVSAPSGGRSKTKFLFGLLLFFAFLAGVSWAGFFVFGSGQKFSEDKIEIKINGPEKAVSGEGITYRLVIRNRQRAPLANTSLEVRYPDNFIIASVNPASDDKENRRWDFGAIGEDEEKTVEISGALFGAPPIDLTLRAFLSYRPANFNADFQKVNNFTTNLQPLPVELSIVGPDAVGPGEEAFYTVSVVNAAEESMKNLELSLKLPTNLKINSLTPAPTQGQTLWKLPELAPQASSTIKIKSVFTAGSLEVAPVFSAILNLREDGQLFQQVTTEKITNLTQSALSLTMAANGSAEKQSVNFGDKISFLISFENSGTVSLKNLTLRAVMDIPYDGAKSILNWTALEDKSNGAVQGEQRSATVRRGTITWTKAQIPALAELKPKSKGTVEFIIPIKAKNEINLAKLVESKITAYSEALFGATKPGESSILPSNNLSLTLNTDLNLSAQVILKEKKNLPPQIGKKFDSENIYTVTWVLANTLHEVTDLKLSTILPENVDWKNVPSLSAGDIAYDTNTKQVVWQLNRLPLSAPIATISFDVGVKFSSDDKGKNETIIEKTSVEAKDKVTGEGVLLWKDAMSAGL</sequence>
<dbReference type="InterPro" id="IPR001434">
    <property type="entry name" value="OmcB-like_DUF11"/>
</dbReference>
<name>A0A0G0YDN9_9BACT</name>
<organism evidence="3 4">
    <name type="scientific">Candidatus Magasanikbacteria bacterium GW2011_GWC2_41_17</name>
    <dbReference type="NCBI Taxonomy" id="1619048"/>
    <lineage>
        <taxon>Bacteria</taxon>
        <taxon>Candidatus Magasanikiibacteriota</taxon>
    </lineage>
</organism>
<dbReference type="Proteomes" id="UP000034108">
    <property type="component" value="Unassembled WGS sequence"/>
</dbReference>
<proteinExistence type="predicted"/>
<evidence type="ECO:0000313" key="3">
    <source>
        <dbReference type="EMBL" id="KKR98432.1"/>
    </source>
</evidence>
<dbReference type="STRING" id="1619048.UU49_C0017G0011"/>
<dbReference type="InterPro" id="IPR051172">
    <property type="entry name" value="Chlamydia_OmcB"/>
</dbReference>
<reference evidence="3 4" key="1">
    <citation type="journal article" date="2015" name="Nature">
        <title>rRNA introns, odd ribosomes, and small enigmatic genomes across a large radiation of phyla.</title>
        <authorList>
            <person name="Brown C.T."/>
            <person name="Hug L.A."/>
            <person name="Thomas B.C."/>
            <person name="Sharon I."/>
            <person name="Castelle C.J."/>
            <person name="Singh A."/>
            <person name="Wilkins M.J."/>
            <person name="Williams K.H."/>
            <person name="Banfield J.F."/>
        </authorList>
    </citation>
    <scope>NUCLEOTIDE SEQUENCE [LARGE SCALE GENOMIC DNA]</scope>
</reference>
<keyword evidence="1" id="KW-1133">Transmembrane helix</keyword>
<comment type="caution">
    <text evidence="3">The sequence shown here is derived from an EMBL/GenBank/DDBJ whole genome shotgun (WGS) entry which is preliminary data.</text>
</comment>
<dbReference type="PANTHER" id="PTHR34819">
    <property type="entry name" value="LARGE CYSTEINE-RICH PERIPLASMIC PROTEIN OMCB"/>
    <property type="match status" value="1"/>
</dbReference>
<protein>
    <recommendedName>
        <fullName evidence="2">DUF11 domain-containing protein</fullName>
    </recommendedName>
</protein>
<feature type="domain" description="DUF11" evidence="2">
    <location>
        <begin position="206"/>
        <end position="275"/>
    </location>
</feature>
<dbReference type="PANTHER" id="PTHR34819:SF3">
    <property type="entry name" value="CELL SURFACE PROTEIN"/>
    <property type="match status" value="1"/>
</dbReference>
<gene>
    <name evidence="3" type="ORF">UU49_C0017G0011</name>
</gene>
<evidence type="ECO:0000259" key="2">
    <source>
        <dbReference type="Pfam" id="PF01345"/>
    </source>
</evidence>
<keyword evidence="1" id="KW-0472">Membrane</keyword>
<keyword evidence="1" id="KW-0812">Transmembrane</keyword>
<evidence type="ECO:0000313" key="4">
    <source>
        <dbReference type="Proteomes" id="UP000034108"/>
    </source>
</evidence>
<dbReference type="Pfam" id="PF01345">
    <property type="entry name" value="DUF11"/>
    <property type="match status" value="1"/>
</dbReference>
<evidence type="ECO:0000256" key="1">
    <source>
        <dbReference type="SAM" id="Phobius"/>
    </source>
</evidence>